<gene>
    <name evidence="2" type="ORF">F130042H8_24760</name>
</gene>
<feature type="domain" description="Cysteine-rich CPCC" evidence="1">
    <location>
        <begin position="76"/>
        <end position="112"/>
    </location>
</feature>
<sequence length="149" mass="17237">MKKIVIERANAYKLIRLMRDSISKEDLSVYLKDNSKEERTELDVDLLGTSNGFLSEVIHTITGYEVEVCGEVEELFPCPCCGFKTLTERFNPEEGTGYDICPYCNWEDDGTTDIESYRSINKGSILDYRNRINANFSKYYINKWLKGED</sequence>
<evidence type="ECO:0000313" key="3">
    <source>
        <dbReference type="Proteomes" id="UP001600894"/>
    </source>
</evidence>
<evidence type="ECO:0000259" key="1">
    <source>
        <dbReference type="Pfam" id="PF14206"/>
    </source>
</evidence>
<accession>A0ABQ0AZJ4</accession>
<organism evidence="2 3">
    <name type="scientific">Enterocloster alcoholdehydrogenati</name>
    <dbReference type="NCBI Taxonomy" id="2547410"/>
    <lineage>
        <taxon>Bacteria</taxon>
        <taxon>Bacillati</taxon>
        <taxon>Bacillota</taxon>
        <taxon>Clostridia</taxon>
        <taxon>Lachnospirales</taxon>
        <taxon>Lachnospiraceae</taxon>
        <taxon>Enterocloster</taxon>
    </lineage>
</organism>
<proteinExistence type="predicted"/>
<dbReference type="Proteomes" id="UP001600894">
    <property type="component" value="Unassembled WGS sequence"/>
</dbReference>
<evidence type="ECO:0000313" key="2">
    <source>
        <dbReference type="EMBL" id="GAA6269416.1"/>
    </source>
</evidence>
<name>A0ABQ0AZJ4_9FIRM</name>
<keyword evidence="3" id="KW-1185">Reference proteome</keyword>
<dbReference type="RefSeq" id="WP_390470194.1">
    <property type="nucleotide sequence ID" value="NZ_BAABXL010000001.1"/>
</dbReference>
<dbReference type="Pfam" id="PF14206">
    <property type="entry name" value="Cys_rich_CPCC"/>
    <property type="match status" value="1"/>
</dbReference>
<comment type="caution">
    <text evidence="2">The sequence shown here is derived from an EMBL/GenBank/DDBJ whole genome shotgun (WGS) entry which is preliminary data.</text>
</comment>
<dbReference type="InterPro" id="IPR025983">
    <property type="entry name" value="Cys_rich_CPCC"/>
</dbReference>
<dbReference type="EMBL" id="BAABXL010000001">
    <property type="protein sequence ID" value="GAA6269416.1"/>
    <property type="molecule type" value="Genomic_DNA"/>
</dbReference>
<protein>
    <recommendedName>
        <fullName evidence="1">Cysteine-rich CPCC domain-containing protein</fullName>
    </recommendedName>
</protein>
<reference evidence="2 3" key="1">
    <citation type="submission" date="2024-04" db="EMBL/GenBank/DDBJ databases">
        <title>Defined microbial consortia suppress multidrug-resistant proinflammatory Enterobacteriaceae via ecological control.</title>
        <authorList>
            <person name="Furuichi M."/>
            <person name="Kawaguchi T."/>
            <person name="Pust M."/>
            <person name="Yasuma K."/>
            <person name="Plichta D."/>
            <person name="Hasegawa N."/>
            <person name="Ohya T."/>
            <person name="Bhattarai S."/>
            <person name="Sasajima S."/>
            <person name="Aoto Y."/>
            <person name="Tuganbaev T."/>
            <person name="Yaginuma M."/>
            <person name="Ueda M."/>
            <person name="Okahashi N."/>
            <person name="Amafuji K."/>
            <person name="Kiridooshi Y."/>
            <person name="Sugita K."/>
            <person name="Strazar M."/>
            <person name="Skelly A."/>
            <person name="Suda W."/>
            <person name="Hattori M."/>
            <person name="Nakamoto N."/>
            <person name="Caballero S."/>
            <person name="Norman J."/>
            <person name="Olle B."/>
            <person name="Tanoue T."/>
            <person name="Arita M."/>
            <person name="Bucci V."/>
            <person name="Atarashi K."/>
            <person name="Xavier R."/>
            <person name="Honda K."/>
        </authorList>
    </citation>
    <scope>NUCLEOTIDE SEQUENCE [LARGE SCALE GENOMIC DNA]</scope>
    <source>
        <strain evidence="3">f13</strain>
    </source>
</reference>